<keyword evidence="3" id="KW-1185">Reference proteome</keyword>
<accession>A0ABT6JJ53</accession>
<feature type="compositionally biased region" description="Low complexity" evidence="1">
    <location>
        <begin position="91"/>
        <end position="113"/>
    </location>
</feature>
<evidence type="ECO:0000313" key="2">
    <source>
        <dbReference type="EMBL" id="MDH5830704.1"/>
    </source>
</evidence>
<evidence type="ECO:0000256" key="1">
    <source>
        <dbReference type="SAM" id="MobiDB-lite"/>
    </source>
</evidence>
<sequence length="127" mass="12834">MVSSRGPESAPVAPDPAHLAALLRAGDIDAAIEAGLMSVDPDAPHAAFDPAARALIRSTRERLLAAWEARDRHRARADRLARRAAERAARRAAPSASGVPAGAPAGTSLPPAAAAALARAKARAGGA</sequence>
<dbReference type="EMBL" id="JARXRN010000024">
    <property type="protein sequence ID" value="MDH5830704.1"/>
    <property type="molecule type" value="Genomic_DNA"/>
</dbReference>
<name>A0ABT6JJ53_9GAMM</name>
<comment type="caution">
    <text evidence="2">The sequence shown here is derived from an EMBL/GenBank/DDBJ whole genome shotgun (WGS) entry which is preliminary data.</text>
</comment>
<dbReference type="RefSeq" id="WP_280601510.1">
    <property type="nucleotide sequence ID" value="NZ_JARXRN010000024.1"/>
</dbReference>
<gene>
    <name evidence="2" type="ORF">QFW80_09285</name>
</gene>
<protein>
    <submittedName>
        <fullName evidence="2">Uncharacterized protein</fullName>
    </submittedName>
</protein>
<reference evidence="2 3" key="1">
    <citation type="submission" date="2023-04" db="EMBL/GenBank/DDBJ databases">
        <title>Luteimonas sp. M1R5S18.</title>
        <authorList>
            <person name="Sun J.-Q."/>
        </authorList>
    </citation>
    <scope>NUCLEOTIDE SEQUENCE [LARGE SCALE GENOMIC DNA]</scope>
    <source>
        <strain evidence="2 3">M1R5S18</strain>
    </source>
</reference>
<evidence type="ECO:0000313" key="3">
    <source>
        <dbReference type="Proteomes" id="UP001156831"/>
    </source>
</evidence>
<organism evidence="2 3">
    <name type="scientific">Luteimonas rhizosphaericola</name>
    <dbReference type="NCBI Taxonomy" id="3042024"/>
    <lineage>
        <taxon>Bacteria</taxon>
        <taxon>Pseudomonadati</taxon>
        <taxon>Pseudomonadota</taxon>
        <taxon>Gammaproteobacteria</taxon>
        <taxon>Lysobacterales</taxon>
        <taxon>Lysobacteraceae</taxon>
        <taxon>Luteimonas</taxon>
    </lineage>
</organism>
<proteinExistence type="predicted"/>
<dbReference type="Proteomes" id="UP001156831">
    <property type="component" value="Unassembled WGS sequence"/>
</dbReference>
<feature type="region of interest" description="Disordered" evidence="1">
    <location>
        <begin position="83"/>
        <end position="113"/>
    </location>
</feature>